<gene>
    <name evidence="2" type="ORF">LTR84_001006</name>
</gene>
<reference evidence="2 3" key="1">
    <citation type="submission" date="2023-08" db="EMBL/GenBank/DDBJ databases">
        <title>Black Yeasts Isolated from many extreme environments.</title>
        <authorList>
            <person name="Coleine C."/>
            <person name="Stajich J.E."/>
            <person name="Selbmann L."/>
        </authorList>
    </citation>
    <scope>NUCLEOTIDE SEQUENCE [LARGE SCALE GENOMIC DNA]</scope>
    <source>
        <strain evidence="2 3">CCFEE 5792</strain>
    </source>
</reference>
<evidence type="ECO:0000313" key="2">
    <source>
        <dbReference type="EMBL" id="KAK5065170.1"/>
    </source>
</evidence>
<feature type="compositionally biased region" description="Polar residues" evidence="1">
    <location>
        <begin position="525"/>
        <end position="539"/>
    </location>
</feature>
<sequence length="817" mass="89438">MSWEPYSGPGGPDFQSFYRPATRRTERGTQRSVPYTWRGPFMNPFTNLRQQTPNPPAPVATPDPILYQQQRFVPPGPHTEGFVTGMDLESPTIPFGPGSKPPIVDVVKLIGPSNFGVIRIKNIPYGITMAEVQQFILKHVTLEDLVQPHRDGFPFHIIMERSTGKTMDAFIEVQTPKIAEEAVERNFKGMKFSRLGQRHVNLELSTQAQLLQELFPRARSIQWDPQNGGHPYLVQTNDPYTSGFNGLFTQEEMNGMIRHAEAPNRSPFATRSQQRPYESMISTLYKFPWYANRLYSMRERDCVYSCLKRQLQVLVVRADPMKQERREVGLDNKLLMDLIFAGMNCPAFSLRQKYDIVVTSEGLGSGVYLSQYAKCWPFQCLAPESAAMTDQDIGMWLNVIQYGFHALIRECGGIDFVGIEPYAGIELVEDYVVVRATDHGLELTRDMFSAVEEEILDEALVLGWPIYLAQSGLGVDGPGPALTYNTHDYPGSETNGMNGQGGRISTARQSSGTSDVKGKAREETSTAFQNTFQAQSVPDTPTRINHAVSIRRPDGTALKLESNNFLGAASAPVGGNDALRGSNNKASVSGAATGSPQHRASYSDGHERNLSAASSSHNNQATPPKLTSGHYASKSTSASPTRRGLRRMSGTNISPIRGGASIASYHISSNNIGMSSSSRDASFVSMLEKTGANNPFNTVGLSRSQSHGNSLSKSSEDLDQPALADSRNGSVPSAAPLVDVFGGSGGERSDASSFDPGPVGSGLRSTSANTTGTVVRRSSRYAPHEENTIVEEENQGLVRDFERGLIFNDDNVTPREE</sequence>
<feature type="compositionally biased region" description="Polar residues" evidence="1">
    <location>
        <begin position="581"/>
        <end position="600"/>
    </location>
</feature>
<feature type="compositionally biased region" description="Polar residues" evidence="1">
    <location>
        <begin position="763"/>
        <end position="773"/>
    </location>
</feature>
<organism evidence="2 3">
    <name type="scientific">Exophiala bonariae</name>
    <dbReference type="NCBI Taxonomy" id="1690606"/>
    <lineage>
        <taxon>Eukaryota</taxon>
        <taxon>Fungi</taxon>
        <taxon>Dikarya</taxon>
        <taxon>Ascomycota</taxon>
        <taxon>Pezizomycotina</taxon>
        <taxon>Eurotiomycetes</taxon>
        <taxon>Chaetothyriomycetidae</taxon>
        <taxon>Chaetothyriales</taxon>
        <taxon>Herpotrichiellaceae</taxon>
        <taxon>Exophiala</taxon>
    </lineage>
</organism>
<name>A0AAV9NSR6_9EURO</name>
<feature type="region of interest" description="Disordered" evidence="1">
    <location>
        <begin position="693"/>
        <end position="782"/>
    </location>
</feature>
<dbReference type="Gene3D" id="3.30.70.330">
    <property type="match status" value="1"/>
</dbReference>
<keyword evidence="3" id="KW-1185">Reference proteome</keyword>
<protein>
    <recommendedName>
        <fullName evidence="4">RRM domain-containing protein</fullName>
    </recommendedName>
</protein>
<dbReference type="AlphaFoldDB" id="A0AAV9NSR6"/>
<feature type="compositionally biased region" description="Polar residues" evidence="1">
    <location>
        <begin position="611"/>
        <end position="622"/>
    </location>
</feature>
<proteinExistence type="predicted"/>
<feature type="region of interest" description="Disordered" evidence="1">
    <location>
        <begin position="1"/>
        <end position="36"/>
    </location>
</feature>
<dbReference type="InterPro" id="IPR012677">
    <property type="entry name" value="Nucleotide-bd_a/b_plait_sf"/>
</dbReference>
<evidence type="ECO:0000256" key="1">
    <source>
        <dbReference type="SAM" id="MobiDB-lite"/>
    </source>
</evidence>
<feature type="region of interest" description="Disordered" evidence="1">
    <location>
        <begin position="492"/>
        <end position="539"/>
    </location>
</feature>
<dbReference type="GeneID" id="89969228"/>
<dbReference type="EMBL" id="JAVRRD010000001">
    <property type="protein sequence ID" value="KAK5065170.1"/>
    <property type="molecule type" value="Genomic_DNA"/>
</dbReference>
<evidence type="ECO:0000313" key="3">
    <source>
        <dbReference type="Proteomes" id="UP001358417"/>
    </source>
</evidence>
<accession>A0AAV9NSR6</accession>
<feature type="compositionally biased region" description="Polar residues" evidence="1">
    <location>
        <begin position="693"/>
        <end position="713"/>
    </location>
</feature>
<dbReference type="RefSeq" id="XP_064712494.1">
    <property type="nucleotide sequence ID" value="XM_064844634.1"/>
</dbReference>
<evidence type="ECO:0008006" key="4">
    <source>
        <dbReference type="Google" id="ProtNLM"/>
    </source>
</evidence>
<feature type="region of interest" description="Disordered" evidence="1">
    <location>
        <begin position="574"/>
        <end position="658"/>
    </location>
</feature>
<dbReference type="Proteomes" id="UP001358417">
    <property type="component" value="Unassembled WGS sequence"/>
</dbReference>
<comment type="caution">
    <text evidence="2">The sequence shown here is derived from an EMBL/GenBank/DDBJ whole genome shotgun (WGS) entry which is preliminary data.</text>
</comment>